<dbReference type="EMBL" id="CP042425">
    <property type="protein sequence ID" value="QEL19536.1"/>
    <property type="molecule type" value="Genomic_DNA"/>
</dbReference>
<protein>
    <submittedName>
        <fullName evidence="1">Uncharacterized protein</fullName>
    </submittedName>
</protein>
<dbReference type="OrthoDB" id="9769838at2"/>
<gene>
    <name evidence="1" type="ORF">PX52LOC_06611</name>
</gene>
<sequence length="301" mass="33026">MTRSISTYLGLFLSLLVSPICRGVEPIKHAFMATGNETFISDENGKATWTYPASSRDGWVLADGHILLALSKNKAYPGGAAVVVDRAGKTLFEFKGTQAEVNTVQPLDGGRVLLTEAGNHPRLLEVGTDGKVVVEVPLQAQTKDHHLQTRMARKLPNGNYLVPQLLDRVVREYDAKGKVLWEVKTPHMPFTAIRLDNGNTLIGCTLGNLVIEVDAKGTEVWRVTNDDLPNKPINDACGIQRLPNGNTVITSHHATSGQTKLTEVTRDKKIVWTHTDARKSGIHHFQILDAAEKPLGTAQYR</sequence>
<dbReference type="InterPro" id="IPR053143">
    <property type="entry name" value="Arylsulfate_ST"/>
</dbReference>
<accession>A0A5C1ANF9</accession>
<dbReference type="Proteomes" id="UP000324974">
    <property type="component" value="Chromosome"/>
</dbReference>
<evidence type="ECO:0000313" key="1">
    <source>
        <dbReference type="EMBL" id="QEL19536.1"/>
    </source>
</evidence>
<reference evidence="2" key="1">
    <citation type="submission" date="2019-08" db="EMBL/GenBank/DDBJ databases">
        <title>Limnoglobus roseus gen. nov., sp. nov., a novel freshwater planctomycete with a giant genome from the family Gemmataceae.</title>
        <authorList>
            <person name="Kulichevskaya I.S."/>
            <person name="Naumoff D.G."/>
            <person name="Miroshnikov K."/>
            <person name="Ivanova A."/>
            <person name="Philippov D.A."/>
            <person name="Hakobyan A."/>
            <person name="Rijpstra I.C."/>
            <person name="Sinninghe Damste J.S."/>
            <person name="Liesack W."/>
            <person name="Dedysh S.N."/>
        </authorList>
    </citation>
    <scope>NUCLEOTIDE SEQUENCE [LARGE SCALE GENOMIC DNA]</scope>
    <source>
        <strain evidence="2">PX52</strain>
    </source>
</reference>
<dbReference type="PANTHER" id="PTHR35340">
    <property type="entry name" value="PQQ ENZYME REPEAT PROTEIN-RELATED"/>
    <property type="match status" value="1"/>
</dbReference>
<name>A0A5C1ANF9_9BACT</name>
<dbReference type="KEGG" id="lrs:PX52LOC_06611"/>
<dbReference type="InterPro" id="IPR011047">
    <property type="entry name" value="Quinoprotein_ADH-like_sf"/>
</dbReference>
<dbReference type="AlphaFoldDB" id="A0A5C1ANF9"/>
<evidence type="ECO:0000313" key="2">
    <source>
        <dbReference type="Proteomes" id="UP000324974"/>
    </source>
</evidence>
<proteinExistence type="predicted"/>
<organism evidence="1 2">
    <name type="scientific">Limnoglobus roseus</name>
    <dbReference type="NCBI Taxonomy" id="2598579"/>
    <lineage>
        <taxon>Bacteria</taxon>
        <taxon>Pseudomonadati</taxon>
        <taxon>Planctomycetota</taxon>
        <taxon>Planctomycetia</taxon>
        <taxon>Gemmatales</taxon>
        <taxon>Gemmataceae</taxon>
        <taxon>Limnoglobus</taxon>
    </lineage>
</organism>
<dbReference type="PANTHER" id="PTHR35340:SF5">
    <property type="entry name" value="ASST-DOMAIN-CONTAINING PROTEIN"/>
    <property type="match status" value="1"/>
</dbReference>
<dbReference type="SUPFAM" id="SSF50998">
    <property type="entry name" value="Quinoprotein alcohol dehydrogenase-like"/>
    <property type="match status" value="1"/>
</dbReference>
<keyword evidence="2" id="KW-1185">Reference proteome</keyword>